<feature type="non-terminal residue" evidence="2">
    <location>
        <position position="75"/>
    </location>
</feature>
<feature type="compositionally biased region" description="Basic and acidic residues" evidence="1">
    <location>
        <begin position="41"/>
        <end position="61"/>
    </location>
</feature>
<gene>
    <name evidence="2" type="primary">ORF19107</name>
</gene>
<protein>
    <submittedName>
        <fullName evidence="2">Uncharacterized protein</fullName>
    </submittedName>
</protein>
<organism evidence="2">
    <name type="scientific">Arion vulgaris</name>
    <dbReference type="NCBI Taxonomy" id="1028688"/>
    <lineage>
        <taxon>Eukaryota</taxon>
        <taxon>Metazoa</taxon>
        <taxon>Spiralia</taxon>
        <taxon>Lophotrochozoa</taxon>
        <taxon>Mollusca</taxon>
        <taxon>Gastropoda</taxon>
        <taxon>Heterobranchia</taxon>
        <taxon>Euthyneura</taxon>
        <taxon>Panpulmonata</taxon>
        <taxon>Eupulmonata</taxon>
        <taxon>Stylommatophora</taxon>
        <taxon>Helicina</taxon>
        <taxon>Arionoidea</taxon>
        <taxon>Arionidae</taxon>
        <taxon>Arion</taxon>
    </lineage>
</organism>
<accession>A0A0B6YC99</accession>
<feature type="region of interest" description="Disordered" evidence="1">
    <location>
        <begin position="41"/>
        <end position="75"/>
    </location>
</feature>
<proteinExistence type="predicted"/>
<dbReference type="EMBL" id="HACG01006245">
    <property type="protein sequence ID" value="CEK53110.1"/>
    <property type="molecule type" value="Transcribed_RNA"/>
</dbReference>
<evidence type="ECO:0000256" key="1">
    <source>
        <dbReference type="SAM" id="MobiDB-lite"/>
    </source>
</evidence>
<feature type="non-terminal residue" evidence="2">
    <location>
        <position position="1"/>
    </location>
</feature>
<name>A0A0B6YC99_9EUPU</name>
<dbReference type="AlphaFoldDB" id="A0A0B6YC99"/>
<sequence>LGEPVVLGVPLVGELGDSVGVGDVNGFSVLVVLSGVVKHVDGGHGDRHTSENSSRLKEHASAQRGFNILYNKRQT</sequence>
<reference evidence="2" key="1">
    <citation type="submission" date="2014-12" db="EMBL/GenBank/DDBJ databases">
        <title>Insight into the proteome of Arion vulgaris.</title>
        <authorList>
            <person name="Aradska J."/>
            <person name="Bulat T."/>
            <person name="Smidak R."/>
            <person name="Sarate P."/>
            <person name="Gangsoo J."/>
            <person name="Sialana F."/>
            <person name="Bilban M."/>
            <person name="Lubec G."/>
        </authorList>
    </citation>
    <scope>NUCLEOTIDE SEQUENCE</scope>
    <source>
        <tissue evidence="2">Skin</tissue>
    </source>
</reference>
<evidence type="ECO:0000313" key="2">
    <source>
        <dbReference type="EMBL" id="CEK53110.1"/>
    </source>
</evidence>